<accession>A0A8J3X142</accession>
<dbReference type="PROSITE" id="PS51677">
    <property type="entry name" value="NODB"/>
    <property type="match status" value="1"/>
</dbReference>
<dbReference type="EMBL" id="BOON01000032">
    <property type="protein sequence ID" value="GII23962.1"/>
    <property type="molecule type" value="Genomic_DNA"/>
</dbReference>
<proteinExistence type="predicted"/>
<dbReference type="InterPro" id="IPR051398">
    <property type="entry name" value="Polysacch_Deacetylase"/>
</dbReference>
<comment type="subcellular location">
    <subcellularLocation>
        <location evidence="1">Secreted</location>
    </subcellularLocation>
</comment>
<dbReference type="GO" id="GO:0016810">
    <property type="term" value="F:hydrolase activity, acting on carbon-nitrogen (but not peptide) bonds"/>
    <property type="evidence" value="ECO:0007669"/>
    <property type="project" value="InterPro"/>
</dbReference>
<feature type="domain" description="NodB homology" evidence="3">
    <location>
        <begin position="69"/>
        <end position="272"/>
    </location>
</feature>
<keyword evidence="2" id="KW-0732">Signal</keyword>
<dbReference type="AlphaFoldDB" id="A0A8J3X142"/>
<dbReference type="InterPro" id="IPR011330">
    <property type="entry name" value="Glyco_hydro/deAcase_b/a-brl"/>
</dbReference>
<dbReference type="SUPFAM" id="SSF88713">
    <property type="entry name" value="Glycoside hydrolase/deacetylase"/>
    <property type="match status" value="1"/>
</dbReference>
<name>A0A8J3X142_9ACTN</name>
<evidence type="ECO:0000313" key="5">
    <source>
        <dbReference type="Proteomes" id="UP000599074"/>
    </source>
</evidence>
<dbReference type="GO" id="GO:0005975">
    <property type="term" value="P:carbohydrate metabolic process"/>
    <property type="evidence" value="ECO:0007669"/>
    <property type="project" value="InterPro"/>
</dbReference>
<sequence>MAVPTSPAPAPLAVLMYHSVSSVPEPPLRSLAVPPELLRAQLTALTAAGYRLTGLSEAVDLRAAGSVEKVVALTFDDGYLDFLDAGLPVLTDLGASATLYMSVGHAGEPASWLGPHAPAFGPLLTLGQLREVAAAGIEIGSHSLLHHPLDVLPPAALQREVIDSRDRLADEVQRPIRSFAYPHGYNGRAVRAAVARAGHDNACEVGRRLYTASDHPLAIPRLQPTPDHSGADLVRLVADGGPQLVPRIKRTAQPAWRVARLLAGRLFGVKLT</sequence>
<dbReference type="Proteomes" id="UP000599074">
    <property type="component" value="Unassembled WGS sequence"/>
</dbReference>
<gene>
    <name evidence="4" type="ORF">Pme01_35590</name>
</gene>
<protein>
    <submittedName>
        <fullName evidence="4">Polysaccharide deacetylase</fullName>
    </submittedName>
</protein>
<dbReference type="InterPro" id="IPR002509">
    <property type="entry name" value="NODB_dom"/>
</dbReference>
<dbReference type="PANTHER" id="PTHR34216:SF3">
    <property type="entry name" value="POLY-BETA-1,6-N-ACETYL-D-GLUCOSAMINE N-DEACETYLASE"/>
    <property type="match status" value="1"/>
</dbReference>
<evidence type="ECO:0000256" key="2">
    <source>
        <dbReference type="ARBA" id="ARBA00022729"/>
    </source>
</evidence>
<reference evidence="4" key="1">
    <citation type="submission" date="2021-01" db="EMBL/GenBank/DDBJ databases">
        <title>Whole genome shotgun sequence of Planosporangium mesophilum NBRC 109066.</title>
        <authorList>
            <person name="Komaki H."/>
            <person name="Tamura T."/>
        </authorList>
    </citation>
    <scope>NUCLEOTIDE SEQUENCE</scope>
    <source>
        <strain evidence="4">NBRC 109066</strain>
    </source>
</reference>
<dbReference type="Pfam" id="PF01522">
    <property type="entry name" value="Polysacc_deac_1"/>
    <property type="match status" value="1"/>
</dbReference>
<evidence type="ECO:0000256" key="1">
    <source>
        <dbReference type="ARBA" id="ARBA00004613"/>
    </source>
</evidence>
<comment type="caution">
    <text evidence="4">The sequence shown here is derived from an EMBL/GenBank/DDBJ whole genome shotgun (WGS) entry which is preliminary data.</text>
</comment>
<evidence type="ECO:0000259" key="3">
    <source>
        <dbReference type="PROSITE" id="PS51677"/>
    </source>
</evidence>
<keyword evidence="5" id="KW-1185">Reference proteome</keyword>
<organism evidence="4 5">
    <name type="scientific">Planosporangium mesophilum</name>
    <dbReference type="NCBI Taxonomy" id="689768"/>
    <lineage>
        <taxon>Bacteria</taxon>
        <taxon>Bacillati</taxon>
        <taxon>Actinomycetota</taxon>
        <taxon>Actinomycetes</taxon>
        <taxon>Micromonosporales</taxon>
        <taxon>Micromonosporaceae</taxon>
        <taxon>Planosporangium</taxon>
    </lineage>
</organism>
<evidence type="ECO:0000313" key="4">
    <source>
        <dbReference type="EMBL" id="GII23962.1"/>
    </source>
</evidence>
<dbReference type="PANTHER" id="PTHR34216">
    <property type="match status" value="1"/>
</dbReference>
<dbReference type="Gene3D" id="3.20.20.370">
    <property type="entry name" value="Glycoside hydrolase/deacetylase"/>
    <property type="match status" value="1"/>
</dbReference>
<dbReference type="CDD" id="cd10918">
    <property type="entry name" value="CE4_NodB_like_5s_6s"/>
    <property type="match status" value="1"/>
</dbReference>
<dbReference type="GO" id="GO:0005576">
    <property type="term" value="C:extracellular region"/>
    <property type="evidence" value="ECO:0007669"/>
    <property type="project" value="UniProtKB-SubCell"/>
</dbReference>